<evidence type="ECO:0000313" key="5">
    <source>
        <dbReference type="EMBL" id="XDI38262.1"/>
    </source>
</evidence>
<dbReference type="Pfam" id="PF00356">
    <property type="entry name" value="LacI"/>
    <property type="match status" value="1"/>
</dbReference>
<keyword evidence="3" id="KW-0804">Transcription</keyword>
<dbReference type="EMBL" id="CP162551">
    <property type="protein sequence ID" value="XDI38262.1"/>
    <property type="molecule type" value="Genomic_DNA"/>
</dbReference>
<dbReference type="InterPro" id="IPR028082">
    <property type="entry name" value="Peripla_BP_I"/>
</dbReference>
<dbReference type="GO" id="GO:0000976">
    <property type="term" value="F:transcription cis-regulatory region binding"/>
    <property type="evidence" value="ECO:0007669"/>
    <property type="project" value="TreeGrafter"/>
</dbReference>
<dbReference type="PROSITE" id="PS00356">
    <property type="entry name" value="HTH_LACI_1"/>
    <property type="match status" value="1"/>
</dbReference>
<evidence type="ECO:0000256" key="1">
    <source>
        <dbReference type="ARBA" id="ARBA00023015"/>
    </source>
</evidence>
<evidence type="ECO:0000259" key="4">
    <source>
        <dbReference type="PROSITE" id="PS50932"/>
    </source>
</evidence>
<dbReference type="Gene3D" id="3.40.50.2300">
    <property type="match status" value="2"/>
</dbReference>
<gene>
    <name evidence="5" type="ORF">AB3N04_08050</name>
</gene>
<dbReference type="RefSeq" id="WP_368505575.1">
    <property type="nucleotide sequence ID" value="NZ_CP162551.1"/>
</dbReference>
<name>A0AB39BXM5_9BACI</name>
<dbReference type="CDD" id="cd01392">
    <property type="entry name" value="HTH_LacI"/>
    <property type="match status" value="1"/>
</dbReference>
<dbReference type="SUPFAM" id="SSF53822">
    <property type="entry name" value="Periplasmic binding protein-like I"/>
    <property type="match status" value="1"/>
</dbReference>
<dbReference type="Gene3D" id="1.10.260.40">
    <property type="entry name" value="lambda repressor-like DNA-binding domains"/>
    <property type="match status" value="1"/>
</dbReference>
<dbReference type="GO" id="GO:0003700">
    <property type="term" value="F:DNA-binding transcription factor activity"/>
    <property type="evidence" value="ECO:0007669"/>
    <property type="project" value="TreeGrafter"/>
</dbReference>
<organism evidence="5">
    <name type="scientific">Alkalihalophilus sp. As8PL</name>
    <dbReference type="NCBI Taxonomy" id="3237103"/>
    <lineage>
        <taxon>Bacteria</taxon>
        <taxon>Bacillati</taxon>
        <taxon>Bacillota</taxon>
        <taxon>Bacilli</taxon>
        <taxon>Bacillales</taxon>
        <taxon>Bacillaceae</taxon>
        <taxon>Alkalihalophilus</taxon>
    </lineage>
</organism>
<sequence>MTTIKDIARVAGVSITTVSRALNGYSDVSEKTRRRIQEVAKELKYSPNAVARSLVMNRSKTIGLLVSEISREGAKDNFTFEVLCGINDRVAELDYDLILFNTNSAQQKVKSYTQLCRERRVEGVILQGIKTDDPYLEEVIESDIPCVVVDVPITGNKVGYVSTDNVDGAKKAVQYLIDLGHQQIAMMNGHKKAFVSQKRKEGYLATLEENEIPIKEDWILNGEFREEQAEKVALYFLRNHSNVTAIFCASDLMALGVLKAAKTLNIPVPSQLSVIGYDDIVLAEYATPSLTTVAQDKYQIGYEAAGLLIDLLAEKETNNARILKSNLKIRQSTDFNNKKA</sequence>
<dbReference type="CDD" id="cd06267">
    <property type="entry name" value="PBP1_LacI_sugar_binding-like"/>
    <property type="match status" value="1"/>
</dbReference>
<evidence type="ECO:0000256" key="3">
    <source>
        <dbReference type="ARBA" id="ARBA00023163"/>
    </source>
</evidence>
<proteinExistence type="predicted"/>
<accession>A0AB39BXM5</accession>
<dbReference type="PANTHER" id="PTHR30146:SF109">
    <property type="entry name" value="HTH-TYPE TRANSCRIPTIONAL REGULATOR GALS"/>
    <property type="match status" value="1"/>
</dbReference>
<dbReference type="PANTHER" id="PTHR30146">
    <property type="entry name" value="LACI-RELATED TRANSCRIPTIONAL REPRESSOR"/>
    <property type="match status" value="1"/>
</dbReference>
<dbReference type="SUPFAM" id="SSF47413">
    <property type="entry name" value="lambda repressor-like DNA-binding domains"/>
    <property type="match status" value="1"/>
</dbReference>
<dbReference type="InterPro" id="IPR000843">
    <property type="entry name" value="HTH_LacI"/>
</dbReference>
<dbReference type="SMART" id="SM00354">
    <property type="entry name" value="HTH_LACI"/>
    <property type="match status" value="1"/>
</dbReference>
<dbReference type="Pfam" id="PF13377">
    <property type="entry name" value="Peripla_BP_3"/>
    <property type="match status" value="1"/>
</dbReference>
<feature type="domain" description="HTH lacI-type" evidence="4">
    <location>
        <begin position="2"/>
        <end position="56"/>
    </location>
</feature>
<dbReference type="InterPro" id="IPR010982">
    <property type="entry name" value="Lambda_DNA-bd_dom_sf"/>
</dbReference>
<dbReference type="PRINTS" id="PR00036">
    <property type="entry name" value="HTHLACI"/>
</dbReference>
<reference evidence="5" key="1">
    <citation type="submission" date="2024-07" db="EMBL/GenBank/DDBJ databases">
        <title>Identification and characteristics of an arsenic-resistant bacterial isolate, which belongs to a novel species.</title>
        <authorList>
            <person name="Juszczyk A."/>
            <person name="Kowalczyk A."/>
            <person name="Was K."/>
            <person name="Kosowicz W."/>
            <person name="Budzyn A."/>
            <person name="Latowski D."/>
        </authorList>
    </citation>
    <scope>NUCLEOTIDE SEQUENCE</scope>
    <source>
        <strain evidence="5">As8PL</strain>
    </source>
</reference>
<dbReference type="InterPro" id="IPR046335">
    <property type="entry name" value="LacI/GalR-like_sensor"/>
</dbReference>
<dbReference type="AlphaFoldDB" id="A0AB39BXM5"/>
<dbReference type="PROSITE" id="PS50932">
    <property type="entry name" value="HTH_LACI_2"/>
    <property type="match status" value="1"/>
</dbReference>
<protein>
    <submittedName>
        <fullName evidence="5">LacI family DNA-binding transcriptional regulator</fullName>
    </submittedName>
</protein>
<keyword evidence="1" id="KW-0805">Transcription regulation</keyword>
<keyword evidence="2 5" id="KW-0238">DNA-binding</keyword>
<evidence type="ECO:0000256" key="2">
    <source>
        <dbReference type="ARBA" id="ARBA00023125"/>
    </source>
</evidence>